<evidence type="ECO:0000256" key="9">
    <source>
        <dbReference type="ARBA" id="ARBA00024345"/>
    </source>
</evidence>
<proteinExistence type="inferred from homology"/>
<evidence type="ECO:0000259" key="11">
    <source>
        <dbReference type="PROSITE" id="PS50157"/>
    </source>
</evidence>
<feature type="domain" description="C2H2-type" evidence="11">
    <location>
        <begin position="270"/>
        <end position="297"/>
    </location>
</feature>
<gene>
    <name evidence="12" type="ORF">E3Q01_02656</name>
</gene>
<reference evidence="12 13" key="1">
    <citation type="submission" date="2019-03" db="EMBL/GenBank/DDBJ databases">
        <title>Sequencing 25 genomes of Wallemia mellicola.</title>
        <authorList>
            <person name="Gostincar C."/>
        </authorList>
    </citation>
    <scope>NUCLEOTIDE SEQUENCE [LARGE SCALE GENOMIC DNA]</scope>
    <source>
        <strain evidence="12 13">EXF-757</strain>
    </source>
</reference>
<protein>
    <submittedName>
        <fullName evidence="12">STE-domain-containing protein</fullName>
    </submittedName>
</protein>
<dbReference type="GO" id="GO:1990526">
    <property type="term" value="C:Ste12p-Dig1p-Dig2p complex"/>
    <property type="evidence" value="ECO:0007669"/>
    <property type="project" value="TreeGrafter"/>
</dbReference>
<dbReference type="GO" id="GO:1990527">
    <property type="term" value="C:Tec1p-Ste12p-Dig1p complex"/>
    <property type="evidence" value="ECO:0007669"/>
    <property type="project" value="TreeGrafter"/>
</dbReference>
<dbReference type="FunFam" id="3.30.160.60:FF:000303">
    <property type="entry name" value="Zinc finger protein 41"/>
    <property type="match status" value="1"/>
</dbReference>
<dbReference type="InterPro" id="IPR013087">
    <property type="entry name" value="Znf_C2H2_type"/>
</dbReference>
<dbReference type="GO" id="GO:0003700">
    <property type="term" value="F:DNA-binding transcription factor activity"/>
    <property type="evidence" value="ECO:0007669"/>
    <property type="project" value="InterPro"/>
</dbReference>
<dbReference type="PANTHER" id="PTHR47427:SF1">
    <property type="entry name" value="PROTEIN STE12"/>
    <property type="match status" value="1"/>
</dbReference>
<dbReference type="GO" id="GO:0005634">
    <property type="term" value="C:nucleus"/>
    <property type="evidence" value="ECO:0007669"/>
    <property type="project" value="UniProtKB-SubCell"/>
</dbReference>
<comment type="subcellular location">
    <subcellularLocation>
        <location evidence="1">Nucleus</location>
    </subcellularLocation>
</comment>
<keyword evidence="4 10" id="KW-0863">Zinc-finger</keyword>
<feature type="domain" description="C2H2-type" evidence="11">
    <location>
        <begin position="242"/>
        <end position="269"/>
    </location>
</feature>
<evidence type="ECO:0000256" key="5">
    <source>
        <dbReference type="ARBA" id="ARBA00022833"/>
    </source>
</evidence>
<dbReference type="SMART" id="SM00424">
    <property type="entry name" value="STE"/>
    <property type="match status" value="1"/>
</dbReference>
<keyword evidence="6" id="KW-0805">Transcription regulation</keyword>
<dbReference type="GO" id="GO:0008270">
    <property type="term" value="F:zinc ion binding"/>
    <property type="evidence" value="ECO:0007669"/>
    <property type="project" value="UniProtKB-KW"/>
</dbReference>
<keyword evidence="8" id="KW-0539">Nucleus</keyword>
<keyword evidence="2" id="KW-0479">Metal-binding</keyword>
<dbReference type="Gene3D" id="3.30.160.60">
    <property type="entry name" value="Classic Zinc Finger"/>
    <property type="match status" value="2"/>
</dbReference>
<dbReference type="PROSITE" id="PS00028">
    <property type="entry name" value="ZINC_FINGER_C2H2_1"/>
    <property type="match status" value="2"/>
</dbReference>
<name>A0A4T0LY49_9BASI</name>
<evidence type="ECO:0000256" key="7">
    <source>
        <dbReference type="ARBA" id="ARBA00023163"/>
    </source>
</evidence>
<keyword evidence="5" id="KW-0862">Zinc</keyword>
<dbReference type="InterPro" id="IPR003120">
    <property type="entry name" value="Ste12"/>
</dbReference>
<dbReference type="Pfam" id="PF00096">
    <property type="entry name" value="zf-C2H2"/>
    <property type="match status" value="2"/>
</dbReference>
<evidence type="ECO:0000313" key="13">
    <source>
        <dbReference type="Proteomes" id="UP000310708"/>
    </source>
</evidence>
<dbReference type="Pfam" id="PF02200">
    <property type="entry name" value="STE"/>
    <property type="match status" value="1"/>
</dbReference>
<dbReference type="GO" id="GO:1990837">
    <property type="term" value="F:sequence-specific double-stranded DNA binding"/>
    <property type="evidence" value="ECO:0007669"/>
    <property type="project" value="UniProtKB-ARBA"/>
</dbReference>
<dbReference type="SMART" id="SM00355">
    <property type="entry name" value="ZnF_C2H2"/>
    <property type="match status" value="2"/>
</dbReference>
<dbReference type="EMBL" id="SPRX01000032">
    <property type="protein sequence ID" value="TIC64601.1"/>
    <property type="molecule type" value="Genomic_DNA"/>
</dbReference>
<organism evidence="12 13">
    <name type="scientific">Wallemia mellicola</name>
    <dbReference type="NCBI Taxonomy" id="1708541"/>
    <lineage>
        <taxon>Eukaryota</taxon>
        <taxon>Fungi</taxon>
        <taxon>Dikarya</taxon>
        <taxon>Basidiomycota</taxon>
        <taxon>Wallemiomycotina</taxon>
        <taxon>Wallemiomycetes</taxon>
        <taxon>Wallemiales</taxon>
        <taxon>Wallemiaceae</taxon>
        <taxon>Wallemia</taxon>
    </lineage>
</organism>
<comment type="caution">
    <text evidence="12">The sequence shown here is derived from an EMBL/GenBank/DDBJ whole genome shotgun (WGS) entry which is preliminary data.</text>
</comment>
<dbReference type="Proteomes" id="UP000310708">
    <property type="component" value="Unassembled WGS sequence"/>
</dbReference>
<evidence type="ECO:0000256" key="8">
    <source>
        <dbReference type="ARBA" id="ARBA00023242"/>
    </source>
</evidence>
<evidence type="ECO:0000256" key="6">
    <source>
        <dbReference type="ARBA" id="ARBA00023015"/>
    </source>
</evidence>
<evidence type="ECO:0000256" key="2">
    <source>
        <dbReference type="ARBA" id="ARBA00022723"/>
    </source>
</evidence>
<evidence type="ECO:0000256" key="1">
    <source>
        <dbReference type="ARBA" id="ARBA00004123"/>
    </source>
</evidence>
<dbReference type="PROSITE" id="PS50157">
    <property type="entry name" value="ZINC_FINGER_C2H2_2"/>
    <property type="match status" value="2"/>
</dbReference>
<dbReference type="PANTHER" id="PTHR47427">
    <property type="entry name" value="PROTEIN STE12"/>
    <property type="match status" value="1"/>
</dbReference>
<comment type="similarity">
    <text evidence="9">Belongs to the STE12 transcription factor family.</text>
</comment>
<dbReference type="FunFam" id="3.30.160.60:FF:000744">
    <property type="entry name" value="zinc finger E-box-binding homeobox 1"/>
    <property type="match status" value="1"/>
</dbReference>
<evidence type="ECO:0000313" key="12">
    <source>
        <dbReference type="EMBL" id="TIC64601.1"/>
    </source>
</evidence>
<sequence>METEIAGPILSLNAFLIDAPNKFNSEQETDDLHPHRIIHRYKLDDVYISCIRYSDDFFITGPDIYKIISFKVRKLGRIITDKRKFNEGISSDLRNLKIGIDSVIEYNGSTLLDLLVRFGALRTLKKQKLFKWHSVPHDRMFLDALERDLKREAAGTPGTSTAIDPGSFALRYDRDVSLKQQFYDQGLADIFLLRINNGSEFYKQGKSLKKLLQKRSAVRNEKDDISLLNEIDNINLSEKRAFKCDICDKAFKRDEHLRRHKRSHTKERPYVCEICHKSFTRSDNLAVHFRTHNSNVSKPVMYTDSSDAYSECSSTYMSSIASSDSASHYSSRPSTATHWTDSPNHILDHQVLLPFSQSYEPSSGPMRRHRSETPSCLNLNGNSSFYGSSLPTYSMTTYDPIENPTERLDLDYNYAVPRTAQSLPSFDDNRLQPLPYTVETHAIPTMVGDICEDDFRTPTESQFAYQPPPIPMDNIKTPTESQFRYQVPSVNIENNQGMINQPEPTYLPYQYYNTYDGFQSV</sequence>
<dbReference type="InterPro" id="IPR052127">
    <property type="entry name" value="STE12_transcription_factor"/>
</dbReference>
<dbReference type="SUPFAM" id="SSF57667">
    <property type="entry name" value="beta-beta-alpha zinc fingers"/>
    <property type="match status" value="1"/>
</dbReference>
<keyword evidence="7" id="KW-0804">Transcription</keyword>
<evidence type="ECO:0000256" key="4">
    <source>
        <dbReference type="ARBA" id="ARBA00022771"/>
    </source>
</evidence>
<evidence type="ECO:0000256" key="10">
    <source>
        <dbReference type="PROSITE-ProRule" id="PRU00042"/>
    </source>
</evidence>
<evidence type="ECO:0000256" key="3">
    <source>
        <dbReference type="ARBA" id="ARBA00022737"/>
    </source>
</evidence>
<dbReference type="InterPro" id="IPR036236">
    <property type="entry name" value="Znf_C2H2_sf"/>
</dbReference>
<dbReference type="AlphaFoldDB" id="A0A4T0LY49"/>
<accession>A0A4T0LY49</accession>
<keyword evidence="3" id="KW-0677">Repeat</keyword>